<dbReference type="PANTHER" id="PTHR45458:SF1">
    <property type="entry name" value="SHORT CHAIN DEHYDROGENASE"/>
    <property type="match status" value="1"/>
</dbReference>
<dbReference type="InterPro" id="IPR052184">
    <property type="entry name" value="SDR_enzymes"/>
</dbReference>
<dbReference type="KEGG" id="plyc:GXP70_17185"/>
<dbReference type="CDD" id="cd05325">
    <property type="entry name" value="carb_red_sniffer_like_SDR_c"/>
    <property type="match status" value="1"/>
</dbReference>
<evidence type="ECO:0000313" key="2">
    <source>
        <dbReference type="EMBL" id="QHT61529.1"/>
    </source>
</evidence>
<dbReference type="SUPFAM" id="SSF51735">
    <property type="entry name" value="NAD(P)-binding Rossmann-fold domains"/>
    <property type="match status" value="1"/>
</dbReference>
<sequence>MRIVITGASRGLGYELTVAAAKRGHTIAAGVRDRSAAETRFARLDAELRERIELFELDVTSKESVRGLADELQQRGATVDALVNNAAILLGRDDTIESLNFDDVAESFETNLFGPIKMIQAMLPLLRKASMPTILNISSEAGAYATVYGGDYPYGLSKSALTYLSEKLRKELEPQGFQVLSVHPGWIRTDMGGEQAPGDPVETADKLLKLLERVRPLKLMRHGYVNPEGSELPI</sequence>
<reference evidence="2 3" key="1">
    <citation type="submission" date="2020-01" db="EMBL/GenBank/DDBJ databases">
        <title>Paenibacillus sp. nov., isolated from tomato rhizosphere.</title>
        <authorList>
            <person name="Weon H.-Y."/>
            <person name="Lee S.A."/>
        </authorList>
    </citation>
    <scope>NUCLEOTIDE SEQUENCE [LARGE SCALE GENOMIC DNA]</scope>
    <source>
        <strain evidence="2 3">12200R-189</strain>
    </source>
</reference>
<dbReference type="PANTHER" id="PTHR45458">
    <property type="entry name" value="SHORT-CHAIN DEHYDROGENASE/REDUCTASE SDR"/>
    <property type="match status" value="1"/>
</dbReference>
<gene>
    <name evidence="2" type="ORF">GXP70_17185</name>
</gene>
<accession>A0A6C0G2R3</accession>
<dbReference type="PRINTS" id="PR00080">
    <property type="entry name" value="SDRFAMILY"/>
</dbReference>
<dbReference type="RefSeq" id="WP_162357968.1">
    <property type="nucleotide sequence ID" value="NZ_CP048209.1"/>
</dbReference>
<dbReference type="EMBL" id="CP048209">
    <property type="protein sequence ID" value="QHT61529.1"/>
    <property type="molecule type" value="Genomic_DNA"/>
</dbReference>
<dbReference type="Gene3D" id="3.40.50.720">
    <property type="entry name" value="NAD(P)-binding Rossmann-like Domain"/>
    <property type="match status" value="1"/>
</dbReference>
<name>A0A6C0G2R3_9BACL</name>
<proteinExistence type="inferred from homology"/>
<dbReference type="Proteomes" id="UP000476064">
    <property type="component" value="Chromosome"/>
</dbReference>
<evidence type="ECO:0000256" key="1">
    <source>
        <dbReference type="RuleBase" id="RU000363"/>
    </source>
</evidence>
<keyword evidence="3" id="KW-1185">Reference proteome</keyword>
<dbReference type="InterPro" id="IPR002347">
    <property type="entry name" value="SDR_fam"/>
</dbReference>
<organism evidence="2 3">
    <name type="scientific">Paenibacillus lycopersici</name>
    <dbReference type="NCBI Taxonomy" id="2704462"/>
    <lineage>
        <taxon>Bacteria</taxon>
        <taxon>Bacillati</taxon>
        <taxon>Bacillota</taxon>
        <taxon>Bacilli</taxon>
        <taxon>Bacillales</taxon>
        <taxon>Paenibacillaceae</taxon>
        <taxon>Paenibacillus</taxon>
    </lineage>
</organism>
<evidence type="ECO:0000313" key="3">
    <source>
        <dbReference type="Proteomes" id="UP000476064"/>
    </source>
</evidence>
<comment type="similarity">
    <text evidence="1">Belongs to the short-chain dehydrogenases/reductases (SDR) family.</text>
</comment>
<dbReference type="GO" id="GO:0016616">
    <property type="term" value="F:oxidoreductase activity, acting on the CH-OH group of donors, NAD or NADP as acceptor"/>
    <property type="evidence" value="ECO:0007669"/>
    <property type="project" value="TreeGrafter"/>
</dbReference>
<protein>
    <submittedName>
        <fullName evidence="2">SDR family oxidoreductase</fullName>
    </submittedName>
</protein>
<dbReference type="PRINTS" id="PR00081">
    <property type="entry name" value="GDHRDH"/>
</dbReference>
<dbReference type="Pfam" id="PF00106">
    <property type="entry name" value="adh_short"/>
    <property type="match status" value="1"/>
</dbReference>
<dbReference type="AlphaFoldDB" id="A0A6C0G2R3"/>
<dbReference type="InterPro" id="IPR036291">
    <property type="entry name" value="NAD(P)-bd_dom_sf"/>
</dbReference>